<keyword evidence="1" id="KW-0175">Coiled coil</keyword>
<protein>
    <submittedName>
        <fullName evidence="3">Uncharacterized protein</fullName>
    </submittedName>
</protein>
<evidence type="ECO:0000313" key="3">
    <source>
        <dbReference type="EMBL" id="KAK8013484.1"/>
    </source>
</evidence>
<sequence>MASSQITRETAHLVPFGVFSAAMHEFAVHLYNGQVQVQKLGAENVQLQMKVAALLEQISEMQASRDLQEQVLTTQADLISALESEQPGYSPLLQSPTVYLPQPLSPILESNGSTPACMAEPTLCDVAEGDVSVLAQYGEEPTRPETAKRPANDDATGTAKRRVPVENWPLPG</sequence>
<name>A0ABR1RJP0_9PEZI</name>
<evidence type="ECO:0000313" key="4">
    <source>
        <dbReference type="Proteomes" id="UP001396898"/>
    </source>
</evidence>
<evidence type="ECO:0000256" key="1">
    <source>
        <dbReference type="SAM" id="Coils"/>
    </source>
</evidence>
<proteinExistence type="predicted"/>
<feature type="coiled-coil region" evidence="1">
    <location>
        <begin position="37"/>
        <end position="64"/>
    </location>
</feature>
<comment type="caution">
    <text evidence="3">The sequence shown here is derived from an EMBL/GenBank/DDBJ whole genome shotgun (WGS) entry which is preliminary data.</text>
</comment>
<feature type="compositionally biased region" description="Basic and acidic residues" evidence="2">
    <location>
        <begin position="140"/>
        <end position="152"/>
    </location>
</feature>
<accession>A0ABR1RJP0</accession>
<reference evidence="3 4" key="1">
    <citation type="submission" date="2023-01" db="EMBL/GenBank/DDBJ databases">
        <title>Analysis of 21 Apiospora genomes using comparative genomics revels a genus with tremendous synthesis potential of carbohydrate active enzymes and secondary metabolites.</title>
        <authorList>
            <person name="Sorensen T."/>
        </authorList>
    </citation>
    <scope>NUCLEOTIDE SEQUENCE [LARGE SCALE GENOMIC DNA]</scope>
    <source>
        <strain evidence="3 4">CBS 20057</strain>
    </source>
</reference>
<evidence type="ECO:0000256" key="2">
    <source>
        <dbReference type="SAM" id="MobiDB-lite"/>
    </source>
</evidence>
<organism evidence="3 4">
    <name type="scientific">Apiospora marii</name>
    <dbReference type="NCBI Taxonomy" id="335849"/>
    <lineage>
        <taxon>Eukaryota</taxon>
        <taxon>Fungi</taxon>
        <taxon>Dikarya</taxon>
        <taxon>Ascomycota</taxon>
        <taxon>Pezizomycotina</taxon>
        <taxon>Sordariomycetes</taxon>
        <taxon>Xylariomycetidae</taxon>
        <taxon>Amphisphaeriales</taxon>
        <taxon>Apiosporaceae</taxon>
        <taxon>Apiospora</taxon>
    </lineage>
</organism>
<dbReference type="EMBL" id="JAQQWI010000013">
    <property type="protein sequence ID" value="KAK8013484.1"/>
    <property type="molecule type" value="Genomic_DNA"/>
</dbReference>
<dbReference type="Proteomes" id="UP001396898">
    <property type="component" value="Unassembled WGS sequence"/>
</dbReference>
<gene>
    <name evidence="3" type="ORF">PG991_009077</name>
</gene>
<feature type="region of interest" description="Disordered" evidence="2">
    <location>
        <begin position="135"/>
        <end position="172"/>
    </location>
</feature>
<keyword evidence="4" id="KW-1185">Reference proteome</keyword>